<reference evidence="1 2" key="1">
    <citation type="submission" date="2016-07" db="EMBL/GenBank/DDBJ databases">
        <title>Pervasive Adenine N6-methylation of Active Genes in Fungi.</title>
        <authorList>
            <consortium name="DOE Joint Genome Institute"/>
            <person name="Mondo S.J."/>
            <person name="Dannebaum R.O."/>
            <person name="Kuo R.C."/>
            <person name="Labutti K."/>
            <person name="Haridas S."/>
            <person name="Kuo A."/>
            <person name="Salamov A."/>
            <person name="Ahrendt S.R."/>
            <person name="Lipzen A."/>
            <person name="Sullivan W."/>
            <person name="Andreopoulos W.B."/>
            <person name="Clum A."/>
            <person name="Lindquist E."/>
            <person name="Daum C."/>
            <person name="Ramamoorthy G.K."/>
            <person name="Gryganskyi A."/>
            <person name="Culley D."/>
            <person name="Magnuson J.K."/>
            <person name="James T.Y."/>
            <person name="O'Malley M.A."/>
            <person name="Stajich J.E."/>
            <person name="Spatafora J.W."/>
            <person name="Visel A."/>
            <person name="Grigoriev I.V."/>
        </authorList>
    </citation>
    <scope>NUCLEOTIDE SEQUENCE [LARGE SCALE GENOMIC DNA]</scope>
    <source>
        <strain evidence="1 2">NRRL 1336</strain>
    </source>
</reference>
<keyword evidence="2" id="KW-1185">Reference proteome</keyword>
<comment type="caution">
    <text evidence="1">The sequence shown here is derived from an EMBL/GenBank/DDBJ whole genome shotgun (WGS) entry which is preliminary data.</text>
</comment>
<protein>
    <submittedName>
        <fullName evidence="1">Uncharacterized protein</fullName>
    </submittedName>
</protein>
<evidence type="ECO:0000313" key="2">
    <source>
        <dbReference type="Proteomes" id="UP000193560"/>
    </source>
</evidence>
<gene>
    <name evidence="1" type="ORF">BCR42DRAFT_409743</name>
</gene>
<dbReference type="AlphaFoldDB" id="A0A1X2IPH2"/>
<evidence type="ECO:0000313" key="1">
    <source>
        <dbReference type="EMBL" id="ORZ19421.1"/>
    </source>
</evidence>
<proteinExistence type="predicted"/>
<organism evidence="1 2">
    <name type="scientific">Absidia repens</name>
    <dbReference type="NCBI Taxonomy" id="90262"/>
    <lineage>
        <taxon>Eukaryota</taxon>
        <taxon>Fungi</taxon>
        <taxon>Fungi incertae sedis</taxon>
        <taxon>Mucoromycota</taxon>
        <taxon>Mucoromycotina</taxon>
        <taxon>Mucoromycetes</taxon>
        <taxon>Mucorales</taxon>
        <taxon>Cunninghamellaceae</taxon>
        <taxon>Absidia</taxon>
    </lineage>
</organism>
<name>A0A1X2IPH2_9FUNG</name>
<accession>A0A1X2IPH2</accession>
<sequence length="75" mass="7918">MTTTPPFNRLASTMAATGSMVALFFFVAAAVTTATEHHSMAVRSLFFPLVLQPTPLNSGSVAAISSCYINFLPPP</sequence>
<dbReference type="EMBL" id="MCGE01000007">
    <property type="protein sequence ID" value="ORZ19421.1"/>
    <property type="molecule type" value="Genomic_DNA"/>
</dbReference>
<dbReference type="Proteomes" id="UP000193560">
    <property type="component" value="Unassembled WGS sequence"/>
</dbReference>